<dbReference type="InterPro" id="IPR000999">
    <property type="entry name" value="RNase_III_dom"/>
</dbReference>
<accession>S9VSD4</accession>
<evidence type="ECO:0000259" key="1">
    <source>
        <dbReference type="PROSITE" id="PS50142"/>
    </source>
</evidence>
<dbReference type="SUPFAM" id="SSF69065">
    <property type="entry name" value="RNase III domain-like"/>
    <property type="match status" value="1"/>
</dbReference>
<reference evidence="2 3" key="1">
    <citation type="submission" date="2020-08" db="EMBL/GenBank/DDBJ databases">
        <authorList>
            <person name="Newling K."/>
            <person name="Davey J."/>
            <person name="Forrester S."/>
        </authorList>
    </citation>
    <scope>NUCLEOTIDE SEQUENCE [LARGE SCALE GENOMIC DNA]</scope>
    <source>
        <strain evidence="3">Crithidia deanei Carvalho (ATCC PRA-265)</strain>
    </source>
</reference>
<dbReference type="Gene3D" id="1.10.1520.10">
    <property type="entry name" value="Ribonuclease III domain"/>
    <property type="match status" value="1"/>
</dbReference>
<protein>
    <recommendedName>
        <fullName evidence="1">RNase III domain-containing protein</fullName>
    </recommendedName>
</protein>
<feature type="domain" description="RNase III" evidence="1">
    <location>
        <begin position="54"/>
        <end position="203"/>
    </location>
</feature>
<sequence length="220" mass="24319">MLRSTSRWCNKSALFADVVKDLTLGSREATLEELLDHPQVPNPSLPFIPPPRWAAELRRRLATSFPEVEPRQQSRFLRSFIHPSFTNEEGASGTMKPLIPLGESILLFAADAWVVSVLEGLRRGEANSIVTLILSDESLSQVLRRWNLEPMVLTDASAELLSKDSVTTTKGLVKWISSKNAIPDPYAASCVKAVVGSVFLENGMDTATSFCKNHVFSHIN</sequence>
<organism evidence="2 3">
    <name type="scientific">Angomonas deanei</name>
    <dbReference type="NCBI Taxonomy" id="59799"/>
    <lineage>
        <taxon>Eukaryota</taxon>
        <taxon>Discoba</taxon>
        <taxon>Euglenozoa</taxon>
        <taxon>Kinetoplastea</taxon>
        <taxon>Metakinetoplastina</taxon>
        <taxon>Trypanosomatida</taxon>
        <taxon>Trypanosomatidae</taxon>
        <taxon>Strigomonadinae</taxon>
        <taxon>Angomonas</taxon>
    </lineage>
</organism>
<keyword evidence="3" id="KW-1185">Reference proteome</keyword>
<proteinExistence type="predicted"/>
<dbReference type="GO" id="GO:0004525">
    <property type="term" value="F:ribonuclease III activity"/>
    <property type="evidence" value="ECO:0007669"/>
    <property type="project" value="InterPro"/>
</dbReference>
<dbReference type="InterPro" id="IPR036389">
    <property type="entry name" value="RNase_III_sf"/>
</dbReference>
<dbReference type="EMBL" id="LR877149">
    <property type="protein sequence ID" value="CAD2215484.1"/>
    <property type="molecule type" value="Genomic_DNA"/>
</dbReference>
<dbReference type="GO" id="GO:0006396">
    <property type="term" value="P:RNA processing"/>
    <property type="evidence" value="ECO:0007669"/>
    <property type="project" value="InterPro"/>
</dbReference>
<evidence type="ECO:0000313" key="3">
    <source>
        <dbReference type="Proteomes" id="UP000515908"/>
    </source>
</evidence>
<dbReference type="VEuPathDB" id="TriTrypDB:ADEAN_000293900"/>
<evidence type="ECO:0000313" key="2">
    <source>
        <dbReference type="EMBL" id="CAD2215484.1"/>
    </source>
</evidence>
<gene>
    <name evidence="2" type="ORF">ADEAN_000293900</name>
</gene>
<dbReference type="PROSITE" id="PS50142">
    <property type="entry name" value="RNASE_3_2"/>
    <property type="match status" value="1"/>
</dbReference>
<dbReference type="AlphaFoldDB" id="S9VSD4"/>
<dbReference type="OrthoDB" id="67027at2759"/>
<name>S9VSD4_9TRYP</name>
<dbReference type="Proteomes" id="UP000515908">
    <property type="component" value="Chromosome 05"/>
</dbReference>